<comment type="function">
    <text evidence="1">Part of cytochrome c oxidase, its function is unknown.</text>
</comment>
<dbReference type="RefSeq" id="WP_248147732.1">
    <property type="nucleotide sequence ID" value="NZ_BAAAOF010000005.1"/>
</dbReference>
<keyword evidence="15" id="KW-1185">Reference proteome</keyword>
<feature type="transmembrane region" description="Helical" evidence="13">
    <location>
        <begin position="51"/>
        <end position="71"/>
    </location>
</feature>
<organism evidence="14 15">
    <name type="scientific">Microbacterium aoyamense</name>
    <dbReference type="NCBI Taxonomy" id="344166"/>
    <lineage>
        <taxon>Bacteria</taxon>
        <taxon>Bacillati</taxon>
        <taxon>Actinomycetota</taxon>
        <taxon>Actinomycetes</taxon>
        <taxon>Micrococcales</taxon>
        <taxon>Microbacteriaceae</taxon>
        <taxon>Microbacterium</taxon>
    </lineage>
</organism>
<dbReference type="EMBL" id="BAAAOF010000005">
    <property type="protein sequence ID" value="GAA1932517.1"/>
    <property type="molecule type" value="Genomic_DNA"/>
</dbReference>
<comment type="subcellular location">
    <subcellularLocation>
        <location evidence="2">Cell membrane</location>
        <topology evidence="2">Multi-pass membrane protein</topology>
    </subcellularLocation>
</comment>
<feature type="transmembrane region" description="Helical" evidence="13">
    <location>
        <begin position="129"/>
        <end position="148"/>
    </location>
</feature>
<protein>
    <recommendedName>
        <fullName evidence="4">cytochrome-c oxidase</fullName>
        <ecNumber evidence="4">7.1.1.9</ecNumber>
    </recommendedName>
    <alternativeName>
        <fullName evidence="11">Cytochrome aa3 subunit 4</fullName>
    </alternativeName>
    <alternativeName>
        <fullName evidence="10">Cytochrome c oxidase polypeptide IV</fullName>
    </alternativeName>
</protein>
<dbReference type="InterPro" id="IPR021050">
    <property type="entry name" value="Cyt_c_oxidase_su4_actinobac"/>
</dbReference>
<evidence type="ECO:0000256" key="9">
    <source>
        <dbReference type="ARBA" id="ARBA00023136"/>
    </source>
</evidence>
<reference evidence="14 15" key="1">
    <citation type="journal article" date="2019" name="Int. J. Syst. Evol. Microbiol.">
        <title>The Global Catalogue of Microorganisms (GCM) 10K type strain sequencing project: providing services to taxonomists for standard genome sequencing and annotation.</title>
        <authorList>
            <consortium name="The Broad Institute Genomics Platform"/>
            <consortium name="The Broad Institute Genome Sequencing Center for Infectious Disease"/>
            <person name="Wu L."/>
            <person name="Ma J."/>
        </authorList>
    </citation>
    <scope>NUCLEOTIDE SEQUENCE [LARGE SCALE GENOMIC DNA]</scope>
    <source>
        <strain evidence="14 15">JCM 14900</strain>
    </source>
</reference>
<evidence type="ECO:0000256" key="10">
    <source>
        <dbReference type="ARBA" id="ARBA00031366"/>
    </source>
</evidence>
<evidence type="ECO:0000256" key="5">
    <source>
        <dbReference type="ARBA" id="ARBA00022475"/>
    </source>
</evidence>
<keyword evidence="7" id="KW-1278">Translocase</keyword>
<dbReference type="EC" id="7.1.1.9" evidence="4"/>
<evidence type="ECO:0000256" key="13">
    <source>
        <dbReference type="SAM" id="Phobius"/>
    </source>
</evidence>
<feature type="transmembrane region" description="Helical" evidence="13">
    <location>
        <begin position="104"/>
        <end position="123"/>
    </location>
</feature>
<evidence type="ECO:0000256" key="2">
    <source>
        <dbReference type="ARBA" id="ARBA00004651"/>
    </source>
</evidence>
<keyword evidence="5" id="KW-1003">Cell membrane</keyword>
<comment type="catalytic activity">
    <reaction evidence="12">
        <text>4 Fe(II)-[cytochrome c] + O2 + 8 H(+)(in) = 4 Fe(III)-[cytochrome c] + 2 H2O + 4 H(+)(out)</text>
        <dbReference type="Rhea" id="RHEA:11436"/>
        <dbReference type="Rhea" id="RHEA-COMP:10350"/>
        <dbReference type="Rhea" id="RHEA-COMP:14399"/>
        <dbReference type="ChEBI" id="CHEBI:15377"/>
        <dbReference type="ChEBI" id="CHEBI:15378"/>
        <dbReference type="ChEBI" id="CHEBI:15379"/>
        <dbReference type="ChEBI" id="CHEBI:29033"/>
        <dbReference type="ChEBI" id="CHEBI:29034"/>
        <dbReference type="EC" id="7.1.1.9"/>
    </reaction>
</comment>
<evidence type="ECO:0000256" key="11">
    <source>
        <dbReference type="ARBA" id="ARBA00031401"/>
    </source>
</evidence>
<evidence type="ECO:0000256" key="7">
    <source>
        <dbReference type="ARBA" id="ARBA00022967"/>
    </source>
</evidence>
<evidence type="ECO:0000256" key="8">
    <source>
        <dbReference type="ARBA" id="ARBA00022989"/>
    </source>
</evidence>
<comment type="similarity">
    <text evidence="3">Belongs to the cytochrome c oxidase bacterial subunit CtaF family.</text>
</comment>
<evidence type="ECO:0000313" key="14">
    <source>
        <dbReference type="EMBL" id="GAA1932517.1"/>
    </source>
</evidence>
<proteinExistence type="inferred from homology"/>
<evidence type="ECO:0000256" key="12">
    <source>
        <dbReference type="ARBA" id="ARBA00047816"/>
    </source>
</evidence>
<keyword evidence="9 13" id="KW-0472">Membrane</keyword>
<keyword evidence="8 13" id="KW-1133">Transmembrane helix</keyword>
<evidence type="ECO:0000256" key="1">
    <source>
        <dbReference type="ARBA" id="ARBA00002536"/>
    </source>
</evidence>
<evidence type="ECO:0000256" key="6">
    <source>
        <dbReference type="ARBA" id="ARBA00022692"/>
    </source>
</evidence>
<dbReference type="Proteomes" id="UP001501343">
    <property type="component" value="Unassembled WGS sequence"/>
</dbReference>
<comment type="caution">
    <text evidence="14">The sequence shown here is derived from an EMBL/GenBank/DDBJ whole genome shotgun (WGS) entry which is preliminary data.</text>
</comment>
<keyword evidence="6 13" id="KW-0812">Transmembrane</keyword>
<evidence type="ECO:0000256" key="3">
    <source>
        <dbReference type="ARBA" id="ARBA00006870"/>
    </source>
</evidence>
<dbReference type="Pfam" id="PF12270">
    <property type="entry name" value="Cyt_c_ox_IV"/>
    <property type="match status" value="1"/>
</dbReference>
<gene>
    <name evidence="14" type="ORF">GCM10009775_25700</name>
</gene>
<feature type="transmembrane region" description="Helical" evidence="13">
    <location>
        <begin position="7"/>
        <end position="31"/>
    </location>
</feature>
<accession>A0ABN2PVB0</accession>
<evidence type="ECO:0000256" key="4">
    <source>
        <dbReference type="ARBA" id="ARBA00012949"/>
    </source>
</evidence>
<name>A0ABN2PVB0_9MICO</name>
<sequence>MKTNTGLWWLLSAFFFLMFVVYTIWNVLAHWDTHAAPDVSGWEVFTLSTEWVGTVALLFVTLMAAFIAFYIGRVHKAQRGELPEDILTADIDDGDPEAGEFSPWSWWPIVLAASAAVGILGLAVGVWMFPIGLAIFVVAIVGWVYEYYRGYFAR</sequence>
<evidence type="ECO:0000313" key="15">
    <source>
        <dbReference type="Proteomes" id="UP001501343"/>
    </source>
</evidence>